<organism evidence="1 2">
    <name type="scientific">Kroppenstedtia guangzhouensis</name>
    <dbReference type="NCBI Taxonomy" id="1274356"/>
    <lineage>
        <taxon>Bacteria</taxon>
        <taxon>Bacillati</taxon>
        <taxon>Bacillota</taxon>
        <taxon>Bacilli</taxon>
        <taxon>Bacillales</taxon>
        <taxon>Thermoactinomycetaceae</taxon>
        <taxon>Kroppenstedtia</taxon>
    </lineage>
</organism>
<name>A0ABQ1H2Z9_9BACL</name>
<protein>
    <recommendedName>
        <fullName evidence="3">DUF4258 domain-containing protein</fullName>
    </recommendedName>
</protein>
<evidence type="ECO:0000313" key="2">
    <source>
        <dbReference type="Proteomes" id="UP000617979"/>
    </source>
</evidence>
<keyword evidence="2" id="KW-1185">Reference proteome</keyword>
<dbReference type="EMBL" id="BMEX01000020">
    <property type="protein sequence ID" value="GGA56104.1"/>
    <property type="molecule type" value="Genomic_DNA"/>
</dbReference>
<accession>A0ABQ1H2Z9</accession>
<proteinExistence type="predicted"/>
<reference evidence="2" key="1">
    <citation type="journal article" date="2019" name="Int. J. Syst. Evol. Microbiol.">
        <title>The Global Catalogue of Microorganisms (GCM) 10K type strain sequencing project: providing services to taxonomists for standard genome sequencing and annotation.</title>
        <authorList>
            <consortium name="The Broad Institute Genomics Platform"/>
            <consortium name="The Broad Institute Genome Sequencing Center for Infectious Disease"/>
            <person name="Wu L."/>
            <person name="Ma J."/>
        </authorList>
    </citation>
    <scope>NUCLEOTIDE SEQUENCE [LARGE SCALE GENOMIC DNA]</scope>
    <source>
        <strain evidence="2">CGMCC 1.12404</strain>
    </source>
</reference>
<gene>
    <name evidence="1" type="ORF">GCM10007416_31600</name>
</gene>
<evidence type="ECO:0008006" key="3">
    <source>
        <dbReference type="Google" id="ProtNLM"/>
    </source>
</evidence>
<sequence length="141" mass="16995">MGCRDRESCRQRHENWLKLQEKYTPIGAEELEVFLEKMQKKQAFLHLDEDHFGKRSLERAVSVKDVLTVVENGWVIERRKRRGYTSLLIMGYLKHSSSYRPLHVVCDIVTDTQWWVITVYDPRSKPWKWDENYEQRVCFCS</sequence>
<comment type="caution">
    <text evidence="1">The sequence shown here is derived from an EMBL/GenBank/DDBJ whole genome shotgun (WGS) entry which is preliminary data.</text>
</comment>
<dbReference type="Proteomes" id="UP000617979">
    <property type="component" value="Unassembled WGS sequence"/>
</dbReference>
<dbReference type="InterPro" id="IPR025354">
    <property type="entry name" value="DUF4258"/>
</dbReference>
<dbReference type="RefSeq" id="WP_188433483.1">
    <property type="nucleotide sequence ID" value="NZ_BMEX01000020.1"/>
</dbReference>
<evidence type="ECO:0000313" key="1">
    <source>
        <dbReference type="EMBL" id="GGA56104.1"/>
    </source>
</evidence>
<dbReference type="Pfam" id="PF14076">
    <property type="entry name" value="DUF4258"/>
    <property type="match status" value="1"/>
</dbReference>